<dbReference type="InterPro" id="IPR000182">
    <property type="entry name" value="GNAT_dom"/>
</dbReference>
<dbReference type="SUPFAM" id="SSF55729">
    <property type="entry name" value="Acyl-CoA N-acyltransferases (Nat)"/>
    <property type="match status" value="1"/>
</dbReference>
<dbReference type="InterPro" id="IPR016181">
    <property type="entry name" value="Acyl_CoA_acyltransferase"/>
</dbReference>
<evidence type="ECO:0000313" key="2">
    <source>
        <dbReference type="EMBL" id="MCZ4517223.1"/>
    </source>
</evidence>
<keyword evidence="3" id="KW-1185">Reference proteome</keyword>
<reference evidence="2" key="1">
    <citation type="submission" date="2022-12" db="EMBL/GenBank/DDBJ databases">
        <authorList>
            <person name="Krivoruchko A.V."/>
            <person name="Elkin A."/>
        </authorList>
    </citation>
    <scope>NUCLEOTIDE SEQUENCE</scope>
    <source>
        <strain evidence="2">IEGM 1391</strain>
    </source>
</reference>
<gene>
    <name evidence="2" type="ORF">O4220_01755</name>
</gene>
<feature type="domain" description="N-acetyltransferase" evidence="1">
    <location>
        <begin position="14"/>
        <end position="183"/>
    </location>
</feature>
<protein>
    <submittedName>
        <fullName evidence="2">GNAT family N-acetyltransferase</fullName>
    </submittedName>
</protein>
<dbReference type="PROSITE" id="PS51186">
    <property type="entry name" value="GNAT"/>
    <property type="match status" value="1"/>
</dbReference>
<sequence>MAPVPRDWIETERLVIRRESPHDSVAVAAAIARNHARLLPWMVWIKDESAQVTTQVARIADAREQWDAGEMFDYGIFDLVDGSFMGKIGMHRRIGPHGIELGYWLDADAEGRGLMTEATAALVREALELDGITRVEIHCDAANSRSQVVPEKLGFALDRIEHRSITAASETGRHMVWVYQPDRR</sequence>
<organism evidence="2 3">
    <name type="scientific">Rhodococcus ruber</name>
    <dbReference type="NCBI Taxonomy" id="1830"/>
    <lineage>
        <taxon>Bacteria</taxon>
        <taxon>Bacillati</taxon>
        <taxon>Actinomycetota</taxon>
        <taxon>Actinomycetes</taxon>
        <taxon>Mycobacteriales</taxon>
        <taxon>Nocardiaceae</taxon>
        <taxon>Rhodococcus</taxon>
    </lineage>
</organism>
<dbReference type="PANTHER" id="PTHR43441:SF3">
    <property type="entry name" value="ACETYLTRANSFERASE"/>
    <property type="match status" value="1"/>
</dbReference>
<dbReference type="Gene3D" id="3.40.630.30">
    <property type="match status" value="1"/>
</dbReference>
<proteinExistence type="predicted"/>
<dbReference type="InterPro" id="IPR051908">
    <property type="entry name" value="Ribosomal_N-acetyltransferase"/>
</dbReference>
<dbReference type="Proteomes" id="UP001081071">
    <property type="component" value="Unassembled WGS sequence"/>
</dbReference>
<evidence type="ECO:0000313" key="3">
    <source>
        <dbReference type="Proteomes" id="UP001081071"/>
    </source>
</evidence>
<dbReference type="EMBL" id="JAPWIJ010000001">
    <property type="protein sequence ID" value="MCZ4517223.1"/>
    <property type="molecule type" value="Genomic_DNA"/>
</dbReference>
<dbReference type="Pfam" id="PF13302">
    <property type="entry name" value="Acetyltransf_3"/>
    <property type="match status" value="1"/>
</dbReference>
<evidence type="ECO:0000259" key="1">
    <source>
        <dbReference type="PROSITE" id="PS51186"/>
    </source>
</evidence>
<comment type="caution">
    <text evidence="2">The sequence shown here is derived from an EMBL/GenBank/DDBJ whole genome shotgun (WGS) entry which is preliminary data.</text>
</comment>
<dbReference type="PANTHER" id="PTHR43441">
    <property type="entry name" value="RIBOSOMAL-PROTEIN-SERINE ACETYLTRANSFERASE"/>
    <property type="match status" value="1"/>
</dbReference>
<name>A0ABT4M8F7_9NOCA</name>
<accession>A0ABT4M8F7</accession>
<dbReference type="RefSeq" id="WP_269601831.1">
    <property type="nucleotide sequence ID" value="NZ_JAPWIJ010000001.1"/>
</dbReference>